<dbReference type="InterPro" id="IPR017853">
    <property type="entry name" value="GH"/>
</dbReference>
<dbReference type="CDD" id="cd14792">
    <property type="entry name" value="GH27"/>
    <property type="match status" value="1"/>
</dbReference>
<dbReference type="EMBL" id="KZ824660">
    <property type="protein sequence ID" value="RAK75253.1"/>
    <property type="molecule type" value="Genomic_DNA"/>
</dbReference>
<reference evidence="16 17" key="1">
    <citation type="submission" date="2018-02" db="EMBL/GenBank/DDBJ databases">
        <title>The genomes of Aspergillus section Nigri reveals drivers in fungal speciation.</title>
        <authorList>
            <consortium name="DOE Joint Genome Institute"/>
            <person name="Vesth T.C."/>
            <person name="Nybo J."/>
            <person name="Theobald S."/>
            <person name="Brandl J."/>
            <person name="Frisvad J.C."/>
            <person name="Nielsen K.F."/>
            <person name="Lyhne E.K."/>
            <person name="Kogle M.E."/>
            <person name="Kuo A."/>
            <person name="Riley R."/>
            <person name="Clum A."/>
            <person name="Nolan M."/>
            <person name="Lipzen A."/>
            <person name="Salamov A."/>
            <person name="Henrissat B."/>
            <person name="Wiebenga A."/>
            <person name="De vries R.P."/>
            <person name="Grigoriev I.V."/>
            <person name="Mortensen U.H."/>
            <person name="Andersen M.R."/>
            <person name="Baker S.E."/>
        </authorList>
    </citation>
    <scope>NUCLEOTIDE SEQUENCE [LARGE SCALE GENOMIC DNA]</scope>
    <source>
        <strain evidence="16 17">CBS 313.89</strain>
    </source>
</reference>
<dbReference type="Pfam" id="PF00652">
    <property type="entry name" value="Ricin_B_lectin"/>
    <property type="match status" value="1"/>
</dbReference>
<evidence type="ECO:0000256" key="7">
    <source>
        <dbReference type="ARBA" id="ARBA00022729"/>
    </source>
</evidence>
<dbReference type="GO" id="GO:0005576">
    <property type="term" value="C:extracellular region"/>
    <property type="evidence" value="ECO:0007669"/>
    <property type="project" value="UniProtKB-SubCell"/>
</dbReference>
<dbReference type="PRINTS" id="PR00740">
    <property type="entry name" value="GLHYDRLASE27"/>
</dbReference>
<evidence type="ECO:0000256" key="5">
    <source>
        <dbReference type="ARBA" id="ARBA00012755"/>
    </source>
</evidence>
<dbReference type="Proteomes" id="UP000249789">
    <property type="component" value="Unassembled WGS sequence"/>
</dbReference>
<dbReference type="SUPFAM" id="SSF51011">
    <property type="entry name" value="Glycosyl hydrolase domain"/>
    <property type="match status" value="1"/>
</dbReference>
<evidence type="ECO:0000259" key="15">
    <source>
        <dbReference type="SMART" id="SM00458"/>
    </source>
</evidence>
<feature type="chain" id="PRO_5034609717" description="Alpha-galactosidase" evidence="14">
    <location>
        <begin position="30"/>
        <end position="553"/>
    </location>
</feature>
<evidence type="ECO:0000256" key="10">
    <source>
        <dbReference type="ARBA" id="ARBA00023157"/>
    </source>
</evidence>
<dbReference type="VEuPathDB" id="FungiDB:BO72DRAFT_450011"/>
<dbReference type="GO" id="GO:0004557">
    <property type="term" value="F:alpha-galactosidase activity"/>
    <property type="evidence" value="ECO:0007669"/>
    <property type="project" value="UniProtKB-EC"/>
</dbReference>
<dbReference type="GeneID" id="63862484"/>
<dbReference type="GO" id="GO:0030246">
    <property type="term" value="F:carbohydrate binding"/>
    <property type="evidence" value="ECO:0007669"/>
    <property type="project" value="UniProtKB-KW"/>
</dbReference>
<evidence type="ECO:0000256" key="3">
    <source>
        <dbReference type="ARBA" id="ARBA00004613"/>
    </source>
</evidence>
<feature type="domain" description="Ricin B lectin" evidence="15">
    <location>
        <begin position="431"/>
        <end position="547"/>
    </location>
</feature>
<dbReference type="PANTHER" id="PTHR11452">
    <property type="entry name" value="ALPHA-GALACTOSIDASE/ALPHA-N-ACETYLGALACTOSAMINIDASE"/>
    <property type="match status" value="1"/>
</dbReference>
<organism evidence="16 17">
    <name type="scientific">Aspergillus fijiensis CBS 313.89</name>
    <dbReference type="NCBI Taxonomy" id="1448319"/>
    <lineage>
        <taxon>Eukaryota</taxon>
        <taxon>Fungi</taxon>
        <taxon>Dikarya</taxon>
        <taxon>Ascomycota</taxon>
        <taxon>Pezizomycotina</taxon>
        <taxon>Eurotiomycetes</taxon>
        <taxon>Eurotiomycetidae</taxon>
        <taxon>Eurotiales</taxon>
        <taxon>Aspergillaceae</taxon>
        <taxon>Aspergillus</taxon>
    </lineage>
</organism>
<dbReference type="InterPro" id="IPR035992">
    <property type="entry name" value="Ricin_B-like_lectins"/>
</dbReference>
<dbReference type="OrthoDB" id="5795902at2759"/>
<proteinExistence type="inferred from homology"/>
<gene>
    <name evidence="16" type="ORF">BO72DRAFT_450011</name>
</gene>
<dbReference type="SUPFAM" id="SSF50370">
    <property type="entry name" value="Ricin B-like lectins"/>
    <property type="match status" value="1"/>
</dbReference>
<evidence type="ECO:0000313" key="16">
    <source>
        <dbReference type="EMBL" id="RAK75253.1"/>
    </source>
</evidence>
<dbReference type="Gene3D" id="3.20.20.70">
    <property type="entry name" value="Aldolase class I"/>
    <property type="match status" value="1"/>
</dbReference>
<dbReference type="Gene3D" id="2.60.40.1180">
    <property type="entry name" value="Golgi alpha-mannosidase II"/>
    <property type="match status" value="1"/>
</dbReference>
<dbReference type="SMART" id="SM00458">
    <property type="entry name" value="RICIN"/>
    <property type="match status" value="1"/>
</dbReference>
<dbReference type="PANTHER" id="PTHR11452:SF91">
    <property type="entry name" value="ALPHA-GALACTOSIDASE A-RELATED"/>
    <property type="match status" value="1"/>
</dbReference>
<comment type="catalytic activity">
    <reaction evidence="1 13">
        <text>Hydrolysis of terminal, non-reducing alpha-D-galactose residues in alpha-D-galactosides, including galactose oligosaccharides, galactomannans and galactolipids.</text>
        <dbReference type="EC" id="3.2.1.22"/>
    </reaction>
</comment>
<keyword evidence="7 14" id="KW-0732">Signal</keyword>
<dbReference type="InterPro" id="IPR041233">
    <property type="entry name" value="Melibiase_C"/>
</dbReference>
<dbReference type="InterPro" id="IPR013785">
    <property type="entry name" value="Aldolase_TIM"/>
</dbReference>
<evidence type="ECO:0000256" key="6">
    <source>
        <dbReference type="ARBA" id="ARBA00022525"/>
    </source>
</evidence>
<dbReference type="CDD" id="cd23425">
    <property type="entry name" value="beta-trefoil_Ricin_AglA"/>
    <property type="match status" value="1"/>
</dbReference>
<comment type="similarity">
    <text evidence="4 13">Belongs to the glycosyl hydrolase 27 family.</text>
</comment>
<keyword evidence="17" id="KW-1185">Reference proteome</keyword>
<evidence type="ECO:0000256" key="4">
    <source>
        <dbReference type="ARBA" id="ARBA00009743"/>
    </source>
</evidence>
<keyword evidence="8" id="KW-0430">Lectin</keyword>
<keyword evidence="10 13" id="KW-1015">Disulfide bond</keyword>
<evidence type="ECO:0000256" key="9">
    <source>
        <dbReference type="ARBA" id="ARBA00022801"/>
    </source>
</evidence>
<comment type="function">
    <text evidence="2">Hydrolyzes a variety of simple alpha-D-galactoside as well as more complex molecules such as oligosaccharides and polysaccharides.</text>
</comment>
<dbReference type="Pfam" id="PF16499">
    <property type="entry name" value="Melibiase_2"/>
    <property type="match status" value="1"/>
</dbReference>
<dbReference type="InterPro" id="IPR013780">
    <property type="entry name" value="Glyco_hydro_b"/>
</dbReference>
<keyword evidence="12 13" id="KW-0326">Glycosidase</keyword>
<name>A0A8G1RM89_9EURO</name>
<evidence type="ECO:0000256" key="12">
    <source>
        <dbReference type="ARBA" id="ARBA00023295"/>
    </source>
</evidence>
<dbReference type="AlphaFoldDB" id="A0A8G1RM89"/>
<evidence type="ECO:0000256" key="11">
    <source>
        <dbReference type="ARBA" id="ARBA00023180"/>
    </source>
</evidence>
<evidence type="ECO:0000256" key="8">
    <source>
        <dbReference type="ARBA" id="ARBA00022734"/>
    </source>
</evidence>
<evidence type="ECO:0000256" key="14">
    <source>
        <dbReference type="SAM" id="SignalP"/>
    </source>
</evidence>
<dbReference type="InterPro" id="IPR002241">
    <property type="entry name" value="Glyco_hydro_27"/>
</dbReference>
<dbReference type="FunFam" id="3.20.20.70:FF:000177">
    <property type="entry name" value="Alpha-galactosidase"/>
    <property type="match status" value="1"/>
</dbReference>
<dbReference type="PROSITE" id="PS50231">
    <property type="entry name" value="RICIN_B_LECTIN"/>
    <property type="match status" value="1"/>
</dbReference>
<evidence type="ECO:0000256" key="13">
    <source>
        <dbReference type="RuleBase" id="RU361168"/>
    </source>
</evidence>
<sequence>MRPPAQVTLTPAPLLLTLLLLLLTPPSTGTITNPTTLPTPPMGFNNWSRFMCDLNETLFVTTATAMQTTGLQAAGYTRLNLDDCWMETARLPNGSLSWNTTKFPRGIPWLAAHLGSLNFTLGIYQDAGNATCGGYPGSYGHEALDAATFAEWGIDYLKLDGCNVFPAANRTLQEEYRHRYANWHTILSTQAAASAHARKPLIFSESAPAYFAGTADNTDWYKVMAWVPRYGELARHSTDILVYAGAGSAWDSIVNNYDYNVLLARYQRPGYFNDPDFLIPDHPGLTLAEKKSHFALWAVMGAPLIISAYIPGLGEEVMQVLRNERLIAVDQDALGLQATLAVRGVAEGVDVLTRSLGDGGRVVGVLNRGNETVDLEVAVERLGLQMGCEYEAEDLWDGRVVRVEGSLVVEGLEKHATGVWRVRVPDGCKVVPTGIVFNTASGRCLTAVEGEREGKGVGFETCEALDAQVWQVTAQGALRPLSSAALCLTAAAGEVSVQACEGGADQKWEYAVSGNLRNAKTGECLTEGDALVGACLVEADTQVFGLPSGVALV</sequence>
<feature type="signal peptide" evidence="14">
    <location>
        <begin position="1"/>
        <end position="29"/>
    </location>
</feature>
<dbReference type="RefSeq" id="XP_040799263.1">
    <property type="nucleotide sequence ID" value="XM_040945151.1"/>
</dbReference>
<accession>A0A8G1RM89</accession>
<dbReference type="SUPFAM" id="SSF51445">
    <property type="entry name" value="(Trans)glycosidases"/>
    <property type="match status" value="1"/>
</dbReference>
<evidence type="ECO:0000256" key="1">
    <source>
        <dbReference type="ARBA" id="ARBA00001255"/>
    </source>
</evidence>
<dbReference type="GO" id="GO:0005975">
    <property type="term" value="P:carbohydrate metabolic process"/>
    <property type="evidence" value="ECO:0007669"/>
    <property type="project" value="InterPro"/>
</dbReference>
<dbReference type="Pfam" id="PF17801">
    <property type="entry name" value="Melibiase_C"/>
    <property type="match status" value="1"/>
</dbReference>
<evidence type="ECO:0000256" key="2">
    <source>
        <dbReference type="ARBA" id="ARBA00003969"/>
    </source>
</evidence>
<dbReference type="InterPro" id="IPR000772">
    <property type="entry name" value="Ricin_B_lectin"/>
</dbReference>
<keyword evidence="11" id="KW-0325">Glycoprotein</keyword>
<protein>
    <recommendedName>
        <fullName evidence="5 13">Alpha-galactosidase</fullName>
        <ecNumber evidence="5 13">3.2.1.22</ecNumber>
    </recommendedName>
    <alternativeName>
        <fullName evidence="13">Melibiase</fullName>
    </alternativeName>
</protein>
<dbReference type="Gene3D" id="2.80.10.50">
    <property type="match status" value="1"/>
</dbReference>
<dbReference type="EC" id="3.2.1.22" evidence="5 13"/>
<comment type="subcellular location">
    <subcellularLocation>
        <location evidence="3">Secreted</location>
    </subcellularLocation>
</comment>
<keyword evidence="6" id="KW-0964">Secreted</keyword>
<evidence type="ECO:0000313" key="17">
    <source>
        <dbReference type="Proteomes" id="UP000249789"/>
    </source>
</evidence>
<keyword evidence="9 13" id="KW-0378">Hydrolase</keyword>